<evidence type="ECO:0000256" key="1">
    <source>
        <dbReference type="SAM" id="MobiDB-lite"/>
    </source>
</evidence>
<feature type="compositionally biased region" description="Basic and acidic residues" evidence="1">
    <location>
        <begin position="357"/>
        <end position="366"/>
    </location>
</feature>
<organism evidence="2 3">
    <name type="scientific">Tribonema minus</name>
    <dbReference type="NCBI Taxonomy" id="303371"/>
    <lineage>
        <taxon>Eukaryota</taxon>
        <taxon>Sar</taxon>
        <taxon>Stramenopiles</taxon>
        <taxon>Ochrophyta</taxon>
        <taxon>PX clade</taxon>
        <taxon>Xanthophyceae</taxon>
        <taxon>Tribonematales</taxon>
        <taxon>Tribonemataceae</taxon>
        <taxon>Tribonema</taxon>
    </lineage>
</organism>
<keyword evidence="3" id="KW-1185">Reference proteome</keyword>
<feature type="compositionally biased region" description="Low complexity" evidence="1">
    <location>
        <begin position="380"/>
        <end position="396"/>
    </location>
</feature>
<dbReference type="Proteomes" id="UP000664859">
    <property type="component" value="Unassembled WGS sequence"/>
</dbReference>
<feature type="region of interest" description="Disordered" evidence="1">
    <location>
        <begin position="349"/>
        <end position="404"/>
    </location>
</feature>
<proteinExistence type="predicted"/>
<accession>A0A835YVM6</accession>
<gene>
    <name evidence="2" type="ORF">JKP88DRAFT_248409</name>
</gene>
<dbReference type="EMBL" id="JAFCMP010000519">
    <property type="protein sequence ID" value="KAG5177949.1"/>
    <property type="molecule type" value="Genomic_DNA"/>
</dbReference>
<feature type="region of interest" description="Disordered" evidence="1">
    <location>
        <begin position="17"/>
        <end position="41"/>
    </location>
</feature>
<dbReference type="AlphaFoldDB" id="A0A835YVM6"/>
<evidence type="ECO:0000313" key="3">
    <source>
        <dbReference type="Proteomes" id="UP000664859"/>
    </source>
</evidence>
<name>A0A835YVM6_9STRA</name>
<feature type="compositionally biased region" description="Basic and acidic residues" evidence="1">
    <location>
        <begin position="17"/>
        <end position="28"/>
    </location>
</feature>
<evidence type="ECO:0000313" key="2">
    <source>
        <dbReference type="EMBL" id="KAG5177949.1"/>
    </source>
</evidence>
<protein>
    <submittedName>
        <fullName evidence="2">Uncharacterized protein</fullName>
    </submittedName>
</protein>
<sequence>MAQQDVHLRLTIGSVRQDDRRHTLEPLRGHKRGAAPHSRRHVRHMYRHARHARRAMLAEANWRASPHNALPAPPPIRPYEPALSYTCAHVADHHRAPLSITERTVFDGMPPRAPSLLGRVPTGEELAAKGRAITRMAIRLRADELPRTCITDSPLAPLVNLERMLPSLTTEKANHKRQKPRDGTMWPALISSDDFGALWFSTTVFAVVKRVVNDGGDNYLFLELKRPSEKLVADLVRWVVATGFPLKHFVHEFSTAAAKVISADSRHDNFVLSALLEVCRQQYSATAAAWTHIADDPQSHTTRGLLEVLRRRADLAIYTAAAREDDRDIYPTDLKAYAHWSAPRTADSDNVYNSDGGRNHGNHDLNSDIDADYSDYTHNSEAPSATASGAAAGSEAPGEECVPE</sequence>
<comment type="caution">
    <text evidence="2">The sequence shown here is derived from an EMBL/GenBank/DDBJ whole genome shotgun (WGS) entry which is preliminary data.</text>
</comment>
<reference evidence="2" key="1">
    <citation type="submission" date="2021-02" db="EMBL/GenBank/DDBJ databases">
        <title>First Annotated Genome of the Yellow-green Alga Tribonema minus.</title>
        <authorList>
            <person name="Mahan K.M."/>
        </authorList>
    </citation>
    <scope>NUCLEOTIDE SEQUENCE</scope>
    <source>
        <strain evidence="2">UTEX B ZZ1240</strain>
    </source>
</reference>
<feature type="compositionally biased region" description="Basic residues" evidence="1">
    <location>
        <begin position="29"/>
        <end position="41"/>
    </location>
</feature>